<dbReference type="AlphaFoldDB" id="A0A058ZFA2"/>
<dbReference type="GO" id="GO:0070476">
    <property type="term" value="P:rRNA (guanine-N7)-methylation"/>
    <property type="evidence" value="ECO:0007669"/>
    <property type="project" value="TreeGrafter"/>
</dbReference>
<dbReference type="PANTHER" id="PTHR12773">
    <property type="entry name" value="UPF0315 PROTEIN-RELATED"/>
    <property type="match status" value="1"/>
</dbReference>
<comment type="similarity">
    <text evidence="1">Belongs to the TRM112 family.</text>
</comment>
<organism evidence="2">
    <name type="scientific">Fonticula alba</name>
    <name type="common">Slime mold</name>
    <dbReference type="NCBI Taxonomy" id="691883"/>
    <lineage>
        <taxon>Eukaryota</taxon>
        <taxon>Rotosphaerida</taxon>
        <taxon>Fonticulaceae</taxon>
        <taxon>Fonticula</taxon>
    </lineage>
</organism>
<dbReference type="Gene3D" id="2.20.25.10">
    <property type="match status" value="1"/>
</dbReference>
<dbReference type="GeneID" id="20524922"/>
<dbReference type="OrthoDB" id="2187549at2759"/>
<name>A0A058ZFA2_FONAL</name>
<dbReference type="GO" id="GO:0030488">
    <property type="term" value="P:tRNA methylation"/>
    <property type="evidence" value="ECO:0007669"/>
    <property type="project" value="TreeGrafter"/>
</dbReference>
<proteinExistence type="inferred from homology"/>
<dbReference type="GO" id="GO:0046982">
    <property type="term" value="F:protein heterodimerization activity"/>
    <property type="evidence" value="ECO:0007669"/>
    <property type="project" value="InterPro"/>
</dbReference>
<dbReference type="PANTHER" id="PTHR12773:SF0">
    <property type="entry name" value="MULTIFUNCTIONAL METHYLTRANSFERASE SUBUNIT TRM112-LIKE PROTEIN"/>
    <property type="match status" value="1"/>
</dbReference>
<dbReference type="Pfam" id="PF03966">
    <property type="entry name" value="Trm112p"/>
    <property type="match status" value="1"/>
</dbReference>
<protein>
    <submittedName>
        <fullName evidence="2">Uncharacterized protein</fullName>
    </submittedName>
</protein>
<gene>
    <name evidence="2" type="ORF">H696_00197</name>
</gene>
<dbReference type="EMBL" id="KB932201">
    <property type="protein sequence ID" value="KCV72613.1"/>
    <property type="molecule type" value="Genomic_DNA"/>
</dbReference>
<evidence type="ECO:0000313" key="2">
    <source>
        <dbReference type="EMBL" id="KCV72613.1"/>
    </source>
</evidence>
<reference evidence="2" key="1">
    <citation type="submission" date="2013-04" db="EMBL/GenBank/DDBJ databases">
        <title>The Genome Sequence of Fonticula alba ATCC 38817.</title>
        <authorList>
            <consortium name="The Broad Institute Genomics Platform"/>
            <person name="Russ C."/>
            <person name="Cuomo C."/>
            <person name="Burger G."/>
            <person name="Gray M.W."/>
            <person name="Holland P.W.H."/>
            <person name="King N."/>
            <person name="Lang F.B.F."/>
            <person name="Roger A.J."/>
            <person name="Ruiz-Trillo I."/>
            <person name="Brown M."/>
            <person name="Walker B."/>
            <person name="Young S."/>
            <person name="Zeng Q."/>
            <person name="Gargeya S."/>
            <person name="Fitzgerald M."/>
            <person name="Haas B."/>
            <person name="Abouelleil A."/>
            <person name="Allen A.W."/>
            <person name="Alvarado L."/>
            <person name="Arachchi H.M."/>
            <person name="Berlin A.M."/>
            <person name="Chapman S.B."/>
            <person name="Gainer-Dewar J."/>
            <person name="Goldberg J."/>
            <person name="Griggs A."/>
            <person name="Gujja S."/>
            <person name="Hansen M."/>
            <person name="Howarth C."/>
            <person name="Imamovic A."/>
            <person name="Ireland A."/>
            <person name="Larimer J."/>
            <person name="McCowan C."/>
            <person name="Murphy C."/>
            <person name="Pearson M."/>
            <person name="Poon T.W."/>
            <person name="Priest M."/>
            <person name="Roberts A."/>
            <person name="Saif S."/>
            <person name="Shea T."/>
            <person name="Sisk P."/>
            <person name="Sykes S."/>
            <person name="Wortman J."/>
            <person name="Nusbaum C."/>
            <person name="Birren B."/>
        </authorList>
    </citation>
    <scope>NUCLEOTIDE SEQUENCE [LARGE SCALE GENOMIC DNA]</scope>
    <source>
        <strain evidence="2">ATCC 38817</strain>
    </source>
</reference>
<dbReference type="InterPro" id="IPR039127">
    <property type="entry name" value="Trm112"/>
</dbReference>
<dbReference type="InterPro" id="IPR005651">
    <property type="entry name" value="Trm112-like"/>
</dbReference>
<dbReference type="SUPFAM" id="SSF158997">
    <property type="entry name" value="Trm112p-like"/>
    <property type="match status" value="1"/>
</dbReference>
<dbReference type="OMA" id="DVMANIW"/>
<evidence type="ECO:0000313" key="3">
    <source>
        <dbReference type="Proteomes" id="UP000030693"/>
    </source>
</evidence>
<accession>A0A058ZFA2</accession>
<dbReference type="RefSeq" id="XP_009492314.1">
    <property type="nucleotide sequence ID" value="XM_009494039.1"/>
</dbReference>
<evidence type="ECO:0000256" key="1">
    <source>
        <dbReference type="ARBA" id="ARBA00007980"/>
    </source>
</evidence>
<dbReference type="STRING" id="691883.A0A058ZFA2"/>
<sequence length="166" mass="17946">MRLLAHNLMCSHVRGVKNGYPLGLAATEVRFLDEVAEKAIAEQMAEDSDASDGEYGLPEYNDDVMANIWPKVVYSVLHQAASALGHAEGLPPPKVAVSPSMGVDAATVASSSNPDLASLTEQERKTIYRILFYLDVVEGSLTCPESGRVFPIVKSIPNMLLDEDEV</sequence>
<dbReference type="eggNOG" id="KOG1088">
    <property type="taxonomic scope" value="Eukaryota"/>
</dbReference>
<keyword evidence="3" id="KW-1185">Reference proteome</keyword>
<dbReference type="Proteomes" id="UP000030693">
    <property type="component" value="Unassembled WGS sequence"/>
</dbReference>